<reference evidence="13" key="1">
    <citation type="submission" date="2023-02" db="EMBL/GenBank/DDBJ databases">
        <title>Genome of toxic invasive species Heracleum sosnowskyi carries increased number of genes despite the absence of recent whole-genome duplications.</title>
        <authorList>
            <person name="Schelkunov M."/>
            <person name="Shtratnikova V."/>
            <person name="Makarenko M."/>
            <person name="Klepikova A."/>
            <person name="Omelchenko D."/>
            <person name="Novikova G."/>
            <person name="Obukhova E."/>
            <person name="Bogdanov V."/>
            <person name="Penin A."/>
            <person name="Logacheva M."/>
        </authorList>
    </citation>
    <scope>NUCLEOTIDE SEQUENCE</scope>
    <source>
        <strain evidence="13">Hsosn_3</strain>
        <tissue evidence="13">Leaf</tissue>
    </source>
</reference>
<keyword evidence="5" id="KW-0938">Abscisic acid signaling pathway</keyword>
<dbReference type="SUPFAM" id="SSF49562">
    <property type="entry name" value="C2 domain (Calcium/lipid-binding domain, CaLB)"/>
    <property type="match status" value="1"/>
</dbReference>
<evidence type="ECO:0000256" key="6">
    <source>
        <dbReference type="ARBA" id="ARBA00022723"/>
    </source>
</evidence>
<reference evidence="13" key="2">
    <citation type="submission" date="2023-05" db="EMBL/GenBank/DDBJ databases">
        <authorList>
            <person name="Schelkunov M.I."/>
        </authorList>
    </citation>
    <scope>NUCLEOTIDE SEQUENCE</scope>
    <source>
        <strain evidence="13">Hsosn_3</strain>
        <tissue evidence="13">Leaf</tissue>
    </source>
</reference>
<keyword evidence="6" id="KW-0479">Metal-binding</keyword>
<dbReference type="PANTHER" id="PTHR45933">
    <property type="entry name" value="PROTEIN C2-DOMAIN ABA-RELATED 4"/>
    <property type="match status" value="1"/>
</dbReference>
<dbReference type="Pfam" id="PF00168">
    <property type="entry name" value="C2"/>
    <property type="match status" value="1"/>
</dbReference>
<comment type="caution">
    <text evidence="13">The sequence shown here is derived from an EMBL/GenBank/DDBJ whole genome shotgun (WGS) entry which is preliminary data.</text>
</comment>
<dbReference type="EMBL" id="JAUIZM010000006">
    <property type="protein sequence ID" value="KAK1380618.1"/>
    <property type="molecule type" value="Genomic_DNA"/>
</dbReference>
<dbReference type="PANTHER" id="PTHR45933:SF12">
    <property type="entry name" value="PROTEIN C2-DOMAIN ABA-RELATED 9"/>
    <property type="match status" value="1"/>
</dbReference>
<comment type="subcellular location">
    <subcellularLocation>
        <location evidence="2">Cell membrane</location>
    </subcellularLocation>
    <subcellularLocation>
        <location evidence="1">Nucleus</location>
    </subcellularLocation>
</comment>
<organism evidence="13 14">
    <name type="scientific">Heracleum sosnowskyi</name>
    <dbReference type="NCBI Taxonomy" id="360622"/>
    <lineage>
        <taxon>Eukaryota</taxon>
        <taxon>Viridiplantae</taxon>
        <taxon>Streptophyta</taxon>
        <taxon>Embryophyta</taxon>
        <taxon>Tracheophyta</taxon>
        <taxon>Spermatophyta</taxon>
        <taxon>Magnoliopsida</taxon>
        <taxon>eudicotyledons</taxon>
        <taxon>Gunneridae</taxon>
        <taxon>Pentapetalae</taxon>
        <taxon>asterids</taxon>
        <taxon>campanulids</taxon>
        <taxon>Apiales</taxon>
        <taxon>Apiaceae</taxon>
        <taxon>Apioideae</taxon>
        <taxon>apioid superclade</taxon>
        <taxon>Tordylieae</taxon>
        <taxon>Tordyliinae</taxon>
        <taxon>Heracleum</taxon>
    </lineage>
</organism>
<accession>A0AAD8I8B7</accession>
<protein>
    <submittedName>
        <fullName evidence="13">GTPase activating protein 1</fullName>
    </submittedName>
</protein>
<dbReference type="Gene3D" id="2.60.40.150">
    <property type="entry name" value="C2 domain"/>
    <property type="match status" value="1"/>
</dbReference>
<evidence type="ECO:0000259" key="12">
    <source>
        <dbReference type="PROSITE" id="PS50004"/>
    </source>
</evidence>
<evidence type="ECO:0000256" key="11">
    <source>
        <dbReference type="ARBA" id="ARBA00024037"/>
    </source>
</evidence>
<dbReference type="GO" id="GO:0009738">
    <property type="term" value="P:abscisic acid-activated signaling pathway"/>
    <property type="evidence" value="ECO:0007669"/>
    <property type="project" value="UniProtKB-KW"/>
</dbReference>
<evidence type="ECO:0000313" key="13">
    <source>
        <dbReference type="EMBL" id="KAK1380618.1"/>
    </source>
</evidence>
<keyword evidence="8" id="KW-0446">Lipid-binding</keyword>
<evidence type="ECO:0000256" key="8">
    <source>
        <dbReference type="ARBA" id="ARBA00023121"/>
    </source>
</evidence>
<dbReference type="InterPro" id="IPR035892">
    <property type="entry name" value="C2_domain_sf"/>
</dbReference>
<dbReference type="InterPro" id="IPR000008">
    <property type="entry name" value="C2_dom"/>
</dbReference>
<name>A0AAD8I8B7_9APIA</name>
<keyword evidence="14" id="KW-1185">Reference proteome</keyword>
<dbReference type="GO" id="GO:0005634">
    <property type="term" value="C:nucleus"/>
    <property type="evidence" value="ECO:0007669"/>
    <property type="project" value="UniProtKB-SubCell"/>
</dbReference>
<keyword evidence="7" id="KW-0106">Calcium</keyword>
<evidence type="ECO:0000256" key="10">
    <source>
        <dbReference type="ARBA" id="ARBA00023242"/>
    </source>
</evidence>
<keyword evidence="4" id="KW-1003">Cell membrane</keyword>
<dbReference type="GO" id="GO:0005886">
    <property type="term" value="C:plasma membrane"/>
    <property type="evidence" value="ECO:0007669"/>
    <property type="project" value="UniProtKB-SubCell"/>
</dbReference>
<proteinExistence type="inferred from homology"/>
<dbReference type="GO" id="GO:0046872">
    <property type="term" value="F:metal ion binding"/>
    <property type="evidence" value="ECO:0007669"/>
    <property type="project" value="UniProtKB-KW"/>
</dbReference>
<dbReference type="SMART" id="SM00239">
    <property type="entry name" value="C2"/>
    <property type="match status" value="1"/>
</dbReference>
<dbReference type="Proteomes" id="UP001237642">
    <property type="component" value="Unassembled WGS sequence"/>
</dbReference>
<gene>
    <name evidence="13" type="ORF">POM88_027362</name>
</gene>
<evidence type="ECO:0000313" key="14">
    <source>
        <dbReference type="Proteomes" id="UP001237642"/>
    </source>
</evidence>
<evidence type="ECO:0000256" key="2">
    <source>
        <dbReference type="ARBA" id="ARBA00004236"/>
    </source>
</evidence>
<dbReference type="GO" id="GO:0008289">
    <property type="term" value="F:lipid binding"/>
    <property type="evidence" value="ECO:0007669"/>
    <property type="project" value="UniProtKB-KW"/>
</dbReference>
<evidence type="ECO:0000256" key="9">
    <source>
        <dbReference type="ARBA" id="ARBA00023136"/>
    </source>
</evidence>
<evidence type="ECO:0000256" key="3">
    <source>
        <dbReference type="ARBA" id="ARBA00022468"/>
    </source>
</evidence>
<dbReference type="PROSITE" id="PS50004">
    <property type="entry name" value="C2"/>
    <property type="match status" value="1"/>
</dbReference>
<dbReference type="GO" id="GO:0005096">
    <property type="term" value="F:GTPase activator activity"/>
    <property type="evidence" value="ECO:0007669"/>
    <property type="project" value="UniProtKB-KW"/>
</dbReference>
<comment type="similarity">
    <text evidence="11">Belongs to the plant CAR protein family.</text>
</comment>
<dbReference type="AlphaFoldDB" id="A0AAD8I8B7"/>
<feature type="domain" description="C2" evidence="12">
    <location>
        <begin position="1"/>
        <end position="104"/>
    </location>
</feature>
<evidence type="ECO:0000256" key="4">
    <source>
        <dbReference type="ARBA" id="ARBA00022475"/>
    </source>
</evidence>
<dbReference type="CDD" id="cd04038">
    <property type="entry name" value="C2_ArfGAP"/>
    <property type="match status" value="1"/>
</dbReference>
<sequence length="166" mass="18761">MDDLLGLLKVRVRRGINLAIRDAVSSDPYVVLSMGRQKFKTHVINDNCNPEWNDELTLSVKDLSLPVKLTVYDKDVFSIDDKMGEAVVDISDYIQCIRMGLQNLPDGTVVHKVHPDRNNCLSEESTIVWNKGKMTQDMFLRLKNVESGELEIGIEWVEVPGTKGVM</sequence>
<evidence type="ECO:0000256" key="5">
    <source>
        <dbReference type="ARBA" id="ARBA00022682"/>
    </source>
</evidence>
<keyword evidence="9" id="KW-0472">Membrane</keyword>
<evidence type="ECO:0000256" key="1">
    <source>
        <dbReference type="ARBA" id="ARBA00004123"/>
    </source>
</evidence>
<evidence type="ECO:0000256" key="7">
    <source>
        <dbReference type="ARBA" id="ARBA00022837"/>
    </source>
</evidence>
<keyword evidence="10" id="KW-0539">Nucleus</keyword>
<dbReference type="InterPro" id="IPR044562">
    <property type="entry name" value="CAR1-11"/>
</dbReference>
<keyword evidence="3" id="KW-0343">GTPase activation</keyword>